<evidence type="ECO:0000313" key="7">
    <source>
        <dbReference type="EMBL" id="HDI82748.1"/>
    </source>
</evidence>
<comment type="catalytic activity">
    <reaction evidence="1">
        <text>L-glutamyl-[protein] + S-adenosyl-L-methionine = [protein]-L-glutamate 5-O-methyl ester + S-adenosyl-L-homocysteine</text>
        <dbReference type="Rhea" id="RHEA:24452"/>
        <dbReference type="Rhea" id="RHEA-COMP:10208"/>
        <dbReference type="Rhea" id="RHEA-COMP:10311"/>
        <dbReference type="ChEBI" id="CHEBI:29973"/>
        <dbReference type="ChEBI" id="CHEBI:57856"/>
        <dbReference type="ChEBI" id="CHEBI:59789"/>
        <dbReference type="ChEBI" id="CHEBI:82795"/>
        <dbReference type="EC" id="2.1.1.80"/>
    </reaction>
</comment>
<keyword evidence="3" id="KW-0489">Methyltransferase</keyword>
<dbReference type="InterPro" id="IPR000780">
    <property type="entry name" value="CheR_MeTrfase"/>
</dbReference>
<dbReference type="Pfam" id="PF01739">
    <property type="entry name" value="CheR"/>
    <property type="match status" value="1"/>
</dbReference>
<dbReference type="SUPFAM" id="SSF47757">
    <property type="entry name" value="Chemotaxis receptor methyltransferase CheR, N-terminal domain"/>
    <property type="match status" value="1"/>
</dbReference>
<evidence type="ECO:0000256" key="4">
    <source>
        <dbReference type="ARBA" id="ARBA00022679"/>
    </source>
</evidence>
<feature type="domain" description="CheR-type methyltransferase" evidence="6">
    <location>
        <begin position="1"/>
        <end position="255"/>
    </location>
</feature>
<evidence type="ECO:0000256" key="2">
    <source>
        <dbReference type="ARBA" id="ARBA00012534"/>
    </source>
</evidence>
<sequence length="255" mass="30684">MEWEFNLLKKTIRELLNFDPDNYKERPFKRRLNSRMRSLKVTSYAEYARIIRTDKEELERLKNALTINVTKFFRNREVFKIIQREILPELDEPVDIWSAGCATGEEPYTLAIILLETRKRGRILATDVDEQAIEKAKEGVYNEFSFEETPYFIKAKYFDRAGDNYIINERVKEMVEFQVQDLKELSSFHRLFDIILCRNVLIYFSKDFQEELMKEFYRRLKSGGYLILGKVEGMFGQNVKLFRPYNLRERIYRKA</sequence>
<gene>
    <name evidence="7" type="ORF">ENF18_03025</name>
</gene>
<dbReference type="Gene3D" id="3.40.50.150">
    <property type="entry name" value="Vaccinia Virus protein VP39"/>
    <property type="match status" value="1"/>
</dbReference>
<dbReference type="Proteomes" id="UP000885847">
    <property type="component" value="Unassembled WGS sequence"/>
</dbReference>
<dbReference type="PRINTS" id="PR00996">
    <property type="entry name" value="CHERMTFRASE"/>
</dbReference>
<protein>
    <recommendedName>
        <fullName evidence="2">protein-glutamate O-methyltransferase</fullName>
        <ecNumber evidence="2">2.1.1.80</ecNumber>
    </recommendedName>
</protein>
<evidence type="ECO:0000256" key="3">
    <source>
        <dbReference type="ARBA" id="ARBA00022603"/>
    </source>
</evidence>
<dbReference type="SMART" id="SM00138">
    <property type="entry name" value="MeTrc"/>
    <property type="match status" value="1"/>
</dbReference>
<evidence type="ECO:0000256" key="1">
    <source>
        <dbReference type="ARBA" id="ARBA00001541"/>
    </source>
</evidence>
<organism evidence="7">
    <name type="scientific">candidate division WOR-3 bacterium</name>
    <dbReference type="NCBI Taxonomy" id="2052148"/>
    <lineage>
        <taxon>Bacteria</taxon>
        <taxon>Bacteria division WOR-3</taxon>
    </lineage>
</organism>
<keyword evidence="4" id="KW-0808">Transferase</keyword>
<dbReference type="GO" id="GO:0032259">
    <property type="term" value="P:methylation"/>
    <property type="evidence" value="ECO:0007669"/>
    <property type="project" value="UniProtKB-KW"/>
</dbReference>
<accession>A0A7C0VC35</accession>
<evidence type="ECO:0000256" key="5">
    <source>
        <dbReference type="ARBA" id="ARBA00022691"/>
    </source>
</evidence>
<reference evidence="7" key="1">
    <citation type="journal article" date="2020" name="mSystems">
        <title>Genome- and Community-Level Interaction Insights into Carbon Utilization and Element Cycling Functions of Hydrothermarchaeota in Hydrothermal Sediment.</title>
        <authorList>
            <person name="Zhou Z."/>
            <person name="Liu Y."/>
            <person name="Xu W."/>
            <person name="Pan J."/>
            <person name="Luo Z.H."/>
            <person name="Li M."/>
        </authorList>
    </citation>
    <scope>NUCLEOTIDE SEQUENCE [LARGE SCALE GENOMIC DNA]</scope>
    <source>
        <strain evidence="7">HyVt-102</strain>
    </source>
</reference>
<proteinExistence type="predicted"/>
<dbReference type="InterPro" id="IPR029063">
    <property type="entry name" value="SAM-dependent_MTases_sf"/>
</dbReference>
<name>A0A7C0VC35_UNCW3</name>
<comment type="caution">
    <text evidence="7">The sequence shown here is derived from an EMBL/GenBank/DDBJ whole genome shotgun (WGS) entry which is preliminary data.</text>
</comment>
<dbReference type="InterPro" id="IPR036804">
    <property type="entry name" value="CheR_N_sf"/>
</dbReference>
<dbReference type="InterPro" id="IPR022642">
    <property type="entry name" value="CheR_C"/>
</dbReference>
<evidence type="ECO:0000259" key="6">
    <source>
        <dbReference type="PROSITE" id="PS50123"/>
    </source>
</evidence>
<dbReference type="PANTHER" id="PTHR24422:SF10">
    <property type="entry name" value="CHEMOTAXIS PROTEIN METHYLTRANSFERASE 2"/>
    <property type="match status" value="1"/>
</dbReference>
<dbReference type="InterPro" id="IPR050903">
    <property type="entry name" value="Bact_Chemotaxis_MeTrfase"/>
</dbReference>
<dbReference type="Pfam" id="PF03705">
    <property type="entry name" value="CheR_N"/>
    <property type="match status" value="1"/>
</dbReference>
<keyword evidence="5" id="KW-0949">S-adenosyl-L-methionine</keyword>
<dbReference type="EMBL" id="DQWE01000143">
    <property type="protein sequence ID" value="HDI82748.1"/>
    <property type="molecule type" value="Genomic_DNA"/>
</dbReference>
<dbReference type="Gene3D" id="1.10.155.10">
    <property type="entry name" value="Chemotaxis receptor methyltransferase CheR, N-terminal domain"/>
    <property type="match status" value="1"/>
</dbReference>
<dbReference type="InterPro" id="IPR022641">
    <property type="entry name" value="CheR_N"/>
</dbReference>
<dbReference type="AlphaFoldDB" id="A0A7C0VC35"/>
<dbReference type="EC" id="2.1.1.80" evidence="2"/>
<dbReference type="PROSITE" id="PS50123">
    <property type="entry name" value="CHER"/>
    <property type="match status" value="1"/>
</dbReference>
<dbReference type="PANTHER" id="PTHR24422">
    <property type="entry name" value="CHEMOTAXIS PROTEIN METHYLTRANSFERASE"/>
    <property type="match status" value="1"/>
</dbReference>
<dbReference type="SUPFAM" id="SSF53335">
    <property type="entry name" value="S-adenosyl-L-methionine-dependent methyltransferases"/>
    <property type="match status" value="1"/>
</dbReference>
<dbReference type="GO" id="GO:0008983">
    <property type="term" value="F:protein-glutamate O-methyltransferase activity"/>
    <property type="evidence" value="ECO:0007669"/>
    <property type="project" value="UniProtKB-EC"/>
</dbReference>
<dbReference type="CDD" id="cd02440">
    <property type="entry name" value="AdoMet_MTases"/>
    <property type="match status" value="1"/>
</dbReference>